<evidence type="ECO:0000313" key="6">
    <source>
        <dbReference type="Proteomes" id="UP000664048"/>
    </source>
</evidence>
<evidence type="ECO:0000313" key="5">
    <source>
        <dbReference type="Proteomes" id="UP000611459"/>
    </source>
</evidence>
<accession>A0A1E3FMG0</accession>
<evidence type="ECO:0000313" key="7">
    <source>
        <dbReference type="Proteomes" id="UP001220209"/>
    </source>
</evidence>
<dbReference type="EMBL" id="JAENIB010000012">
    <property type="protein sequence ID" value="MBK1933127.1"/>
    <property type="molecule type" value="Genomic_DNA"/>
</dbReference>
<reference evidence="2" key="1">
    <citation type="submission" date="2021-01" db="EMBL/GenBank/DDBJ databases">
        <title>Outbreak of Burkholderia contaminns endophthalmitis traced to a clinical ventilation system.</title>
        <authorList>
            <person name="Lipuma J."/>
            <person name="Spilker T."/>
            <person name="Kratholm J."/>
        </authorList>
    </citation>
    <scope>NUCLEOTIDE SEQUENCE</scope>
    <source>
        <strain evidence="2">HI4954</strain>
    </source>
</reference>
<evidence type="ECO:0000313" key="3">
    <source>
        <dbReference type="EMBL" id="MBO1831349.1"/>
    </source>
</evidence>
<dbReference type="Proteomes" id="UP001220209">
    <property type="component" value="Chromosome 3"/>
</dbReference>
<dbReference type="GeneID" id="93195040"/>
<keyword evidence="1" id="KW-1133">Transmembrane helix</keyword>
<dbReference type="EMBL" id="JAGEMX010000005">
    <property type="protein sequence ID" value="MBO1831349.1"/>
    <property type="molecule type" value="Genomic_DNA"/>
</dbReference>
<keyword evidence="1" id="KW-0472">Membrane</keyword>
<dbReference type="Proteomes" id="UP000664048">
    <property type="component" value="Unassembled WGS sequence"/>
</dbReference>
<evidence type="ECO:0000313" key="4">
    <source>
        <dbReference type="EMBL" id="WFN23144.1"/>
    </source>
</evidence>
<keyword evidence="6" id="KW-1185">Reference proteome</keyword>
<name>A0A1E3FMG0_9BURK</name>
<evidence type="ECO:0000313" key="2">
    <source>
        <dbReference type="EMBL" id="MBK1933127.1"/>
    </source>
</evidence>
<reference evidence="3 6" key="2">
    <citation type="submission" date="2021-03" db="EMBL/GenBank/DDBJ databases">
        <title>Clinical course, treatment and visual outcome of an outbreak of Burkholderia contaminans endophthalmitis following cataract surgery.</title>
        <authorList>
            <person name="Lind C."/>
            <person name="Olsen K."/>
            <person name="Angelsen N.K."/>
            <person name="Krefting E.A."/>
            <person name="Fossen K."/>
            <person name="Gravningen K."/>
            <person name="Depoorter E."/>
            <person name="Vandamme P."/>
            <person name="Bertelsen G."/>
        </authorList>
    </citation>
    <scope>NUCLEOTIDE SEQUENCE [LARGE SCALE GENOMIC DNA]</scope>
    <source>
        <strain evidence="3 6">51242556</strain>
    </source>
</reference>
<keyword evidence="1" id="KW-0812">Transmembrane</keyword>
<protein>
    <submittedName>
        <fullName evidence="2">Uncharacterized protein</fullName>
    </submittedName>
</protein>
<dbReference type="EMBL" id="CP090642">
    <property type="protein sequence ID" value="WFN23144.1"/>
    <property type="molecule type" value="Genomic_DNA"/>
</dbReference>
<evidence type="ECO:0000256" key="1">
    <source>
        <dbReference type="SAM" id="Phobius"/>
    </source>
</evidence>
<sequence length="233" mass="25506">MYGLTAVRRTHVIAWVAAAISMSVAGIGWLHTTQGRRLLTELGVKCPVDSVDSRTVLSIRNKAILQERGVSAAAHRPAFGLQLDRSTEAEVLERMSRYNAQCLELSRGLRYLRCRGVPAESLGSNGPPVSEIWFSFAPDHTLMAINVYRRDMSADETRRSWQIAVRNLHDALGAPTSVSGDTTLESLIGKPVAVARVSYAYSDYVATVTASHLPYGGLAVREQYMSTAVRQEG</sequence>
<proteinExistence type="predicted"/>
<reference evidence="4 7" key="3">
    <citation type="submission" date="2021-12" db="EMBL/GenBank/DDBJ databases">
        <title>Genomic and phenotypic characterization of three Burkholderia contaminans isolates recovered from different sources.</title>
        <authorList>
            <person name="Lopez De Volder A."/>
            <person name="Fan Y."/>
            <person name="Nunvar J."/>
            <person name="Herrera T."/>
            <person name="Timp W."/>
            <person name="Degrossi J."/>
        </authorList>
    </citation>
    <scope>NUCLEOTIDE SEQUENCE [LARGE SCALE GENOMIC DNA]</scope>
    <source>
        <strain evidence="4 7">LMG 23361</strain>
    </source>
</reference>
<gene>
    <name evidence="3" type="ORF">J4M89_18405</name>
    <name evidence="2" type="ORF">JIN94_24860</name>
    <name evidence="4" type="ORF">LXE91_34990</name>
</gene>
<dbReference type="Proteomes" id="UP000611459">
    <property type="component" value="Unassembled WGS sequence"/>
</dbReference>
<organism evidence="2 5">
    <name type="scientific">Burkholderia contaminans</name>
    <dbReference type="NCBI Taxonomy" id="488447"/>
    <lineage>
        <taxon>Bacteria</taxon>
        <taxon>Pseudomonadati</taxon>
        <taxon>Pseudomonadota</taxon>
        <taxon>Betaproteobacteria</taxon>
        <taxon>Burkholderiales</taxon>
        <taxon>Burkholderiaceae</taxon>
        <taxon>Burkholderia</taxon>
        <taxon>Burkholderia cepacia complex</taxon>
    </lineage>
</organism>
<dbReference type="AlphaFoldDB" id="A0A1E3FMG0"/>
<dbReference type="OrthoDB" id="8756373at2"/>
<feature type="transmembrane region" description="Helical" evidence="1">
    <location>
        <begin position="12"/>
        <end position="30"/>
    </location>
</feature>
<dbReference type="RefSeq" id="WP_039369966.1">
    <property type="nucleotide sequence ID" value="NZ_AP018359.1"/>
</dbReference>